<evidence type="ECO:0000313" key="2">
    <source>
        <dbReference type="EMBL" id="MBB6391069.1"/>
    </source>
</evidence>
<feature type="transmembrane region" description="Helical" evidence="1">
    <location>
        <begin position="145"/>
        <end position="161"/>
    </location>
</feature>
<keyword evidence="1" id="KW-0812">Transmembrane</keyword>
<name>A0A7X0KUF5_9MICO</name>
<accession>A0A7X0KUF5</accession>
<protein>
    <submittedName>
        <fullName evidence="2">O-antigen/teichoic acid export membrane protein</fullName>
    </submittedName>
</protein>
<keyword evidence="3" id="KW-1185">Reference proteome</keyword>
<reference evidence="2 3" key="1">
    <citation type="submission" date="2020-08" db="EMBL/GenBank/DDBJ databases">
        <title>Sequencing the genomes of 1000 actinobacteria strains.</title>
        <authorList>
            <person name="Klenk H.-P."/>
        </authorList>
    </citation>
    <scope>NUCLEOTIDE SEQUENCE [LARGE SCALE GENOMIC DNA]</scope>
    <source>
        <strain evidence="2 3">DSM 12511</strain>
    </source>
</reference>
<dbReference type="EMBL" id="JACHML010000001">
    <property type="protein sequence ID" value="MBB6391069.1"/>
    <property type="molecule type" value="Genomic_DNA"/>
</dbReference>
<evidence type="ECO:0000313" key="3">
    <source>
        <dbReference type="Proteomes" id="UP000537775"/>
    </source>
</evidence>
<feature type="transmembrane region" description="Helical" evidence="1">
    <location>
        <begin position="121"/>
        <end position="139"/>
    </location>
</feature>
<evidence type="ECO:0000256" key="1">
    <source>
        <dbReference type="SAM" id="Phobius"/>
    </source>
</evidence>
<dbReference type="RefSeq" id="WP_184750247.1">
    <property type="nucleotide sequence ID" value="NZ_BAAAJR010000010.1"/>
</dbReference>
<proteinExistence type="predicted"/>
<dbReference type="AlphaFoldDB" id="A0A7X0KUF5"/>
<feature type="transmembrane region" description="Helical" evidence="1">
    <location>
        <begin position="301"/>
        <end position="323"/>
    </location>
</feature>
<organism evidence="2 3">
    <name type="scientific">Microbacterium thalassium</name>
    <dbReference type="NCBI Taxonomy" id="362649"/>
    <lineage>
        <taxon>Bacteria</taxon>
        <taxon>Bacillati</taxon>
        <taxon>Actinomycetota</taxon>
        <taxon>Actinomycetes</taxon>
        <taxon>Micrococcales</taxon>
        <taxon>Microbacteriaceae</taxon>
        <taxon>Microbacterium</taxon>
    </lineage>
</organism>
<feature type="transmembrane region" description="Helical" evidence="1">
    <location>
        <begin position="83"/>
        <end position="109"/>
    </location>
</feature>
<comment type="caution">
    <text evidence="2">The sequence shown here is derived from an EMBL/GenBank/DDBJ whole genome shotgun (WGS) entry which is preliminary data.</text>
</comment>
<feature type="transmembrane region" description="Helical" evidence="1">
    <location>
        <begin position="266"/>
        <end position="289"/>
    </location>
</feature>
<gene>
    <name evidence="2" type="ORF">HD594_001382</name>
</gene>
<feature type="transmembrane region" description="Helical" evidence="1">
    <location>
        <begin position="330"/>
        <end position="348"/>
    </location>
</feature>
<sequence>MDKQDYALYAIALSALGLVTTLSDAGVNSKLLALAGEGAAAGKDVSPYFRAAMQFRRILAAAVVLPGLVLAIYLLFANGASPLILALSVLAIALTALAAISTSLVTVALQVFREYKSLQGTALWSAIVRLGLVAALFLLGVSSPPAFLFAGAIAAAYLYLARSRTAKHHADWGAGTHPVGREDFISASRSALPSALALILAEQLVTILLTINGNTDAIAEIAALTRFAVAFAVVNDVVRNIVAPSIARSAPTRSSVLRSLGQVSSVYLLLAVAYLTGLILAGPLLLSILGPEYAGLTPELAALGLGTVIVNFSRGGIGAINYARGWNRYSWSYIPFAVVWAIVGLSALDLSTTWGAIAFSASLALVGLASQVVRLVHGVLNLESGS</sequence>
<keyword evidence="1" id="KW-0472">Membrane</keyword>
<feature type="transmembrane region" description="Helical" evidence="1">
    <location>
        <begin position="58"/>
        <end position="77"/>
    </location>
</feature>
<keyword evidence="1" id="KW-1133">Transmembrane helix</keyword>
<feature type="transmembrane region" description="Helical" evidence="1">
    <location>
        <begin position="354"/>
        <end position="376"/>
    </location>
</feature>
<dbReference type="Proteomes" id="UP000537775">
    <property type="component" value="Unassembled WGS sequence"/>
</dbReference>